<evidence type="ECO:0000256" key="2">
    <source>
        <dbReference type="SAM" id="MobiDB-lite"/>
    </source>
</evidence>
<dbReference type="InterPro" id="IPR007701">
    <property type="entry name" value="Interferon-rel_develop_reg_N"/>
</dbReference>
<protein>
    <recommendedName>
        <fullName evidence="3">Interferon-related developmental regulator N-terminal domain-containing protein</fullName>
    </recommendedName>
</protein>
<organism evidence="4 5">
    <name type="scientific">Cytospora mali</name>
    <name type="common">Apple Valsa canker fungus</name>
    <name type="synonym">Valsa mali</name>
    <dbReference type="NCBI Taxonomy" id="578113"/>
    <lineage>
        <taxon>Eukaryota</taxon>
        <taxon>Fungi</taxon>
        <taxon>Dikarya</taxon>
        <taxon>Ascomycota</taxon>
        <taxon>Pezizomycotina</taxon>
        <taxon>Sordariomycetes</taxon>
        <taxon>Sordariomycetidae</taxon>
        <taxon>Diaporthales</taxon>
        <taxon>Cytosporaceae</taxon>
        <taxon>Cytospora</taxon>
    </lineage>
</organism>
<dbReference type="InterPro" id="IPR011989">
    <property type="entry name" value="ARM-like"/>
</dbReference>
<dbReference type="OrthoDB" id="18978at2759"/>
<feature type="region of interest" description="Disordered" evidence="2">
    <location>
        <begin position="1"/>
        <end position="64"/>
    </location>
</feature>
<reference evidence="5" key="1">
    <citation type="submission" date="2014-12" db="EMBL/GenBank/DDBJ databases">
        <title>Genome Sequence of Valsa Canker Pathogens Uncovers a Specific Adaption of Colonization on Woody Bark.</title>
        <authorList>
            <person name="Yin Z."/>
            <person name="Liu H."/>
            <person name="Gao X."/>
            <person name="Li Z."/>
            <person name="Song N."/>
            <person name="Ke X."/>
            <person name="Dai Q."/>
            <person name="Wu Y."/>
            <person name="Sun Y."/>
            <person name="Xu J.-R."/>
            <person name="Kang Z.K."/>
            <person name="Wang L."/>
            <person name="Huang L."/>
        </authorList>
    </citation>
    <scope>NUCLEOTIDE SEQUENCE [LARGE SCALE GENOMIC DNA]</scope>
    <source>
        <strain evidence="5">SXYL134</strain>
    </source>
</reference>
<dbReference type="InterPro" id="IPR039777">
    <property type="entry name" value="IFRD"/>
</dbReference>
<feature type="domain" description="Interferon-related developmental regulator N-terminal" evidence="3">
    <location>
        <begin position="71"/>
        <end position="358"/>
    </location>
</feature>
<dbReference type="Gene3D" id="1.25.10.10">
    <property type="entry name" value="Leucine-rich Repeat Variant"/>
    <property type="match status" value="1"/>
</dbReference>
<dbReference type="AlphaFoldDB" id="A0A194V6T4"/>
<dbReference type="Proteomes" id="UP000078576">
    <property type="component" value="Unassembled WGS sequence"/>
</dbReference>
<evidence type="ECO:0000256" key="1">
    <source>
        <dbReference type="ARBA" id="ARBA00008828"/>
    </source>
</evidence>
<evidence type="ECO:0000259" key="3">
    <source>
        <dbReference type="Pfam" id="PF05004"/>
    </source>
</evidence>
<proteinExistence type="inferred from homology"/>
<dbReference type="InterPro" id="IPR016024">
    <property type="entry name" value="ARM-type_fold"/>
</dbReference>
<dbReference type="SUPFAM" id="SSF48371">
    <property type="entry name" value="ARM repeat"/>
    <property type="match status" value="1"/>
</dbReference>
<dbReference type="Pfam" id="PF05004">
    <property type="entry name" value="IFRD"/>
    <property type="match status" value="1"/>
</dbReference>
<name>A0A194V6T4_CYTMA</name>
<keyword evidence="5" id="KW-1185">Reference proteome</keyword>
<dbReference type="PANTHER" id="PTHR12354">
    <property type="entry name" value="INTERFERON-RELATED DEVELOPMENTAL REGULATOR"/>
    <property type="match status" value="1"/>
</dbReference>
<dbReference type="PANTHER" id="PTHR12354:SF1">
    <property type="entry name" value="INTERFERON-RELATED DEVELOPMENTAL REGULATOR 1"/>
    <property type="match status" value="1"/>
</dbReference>
<dbReference type="EMBL" id="KN714733">
    <property type="protein sequence ID" value="KUI59609.1"/>
    <property type="molecule type" value="Genomic_DNA"/>
</dbReference>
<evidence type="ECO:0000313" key="4">
    <source>
        <dbReference type="EMBL" id="KUI59609.1"/>
    </source>
</evidence>
<accession>A0A194V6T4</accession>
<gene>
    <name evidence="4" type="ORF">VP1G_06868</name>
</gene>
<comment type="similarity">
    <text evidence="1">Belongs to the IFRD family.</text>
</comment>
<feature type="compositionally biased region" description="Low complexity" evidence="2">
    <location>
        <begin position="34"/>
        <end position="52"/>
    </location>
</feature>
<evidence type="ECO:0000313" key="5">
    <source>
        <dbReference type="Proteomes" id="UP000078576"/>
    </source>
</evidence>
<dbReference type="STRING" id="694573.A0A194V6T4"/>
<sequence length="442" mass="48071">MHDLRKKALLESGKTVSRKARSRPDSSKSATPATSPGHSPHGSTSGSRPPSRYASEDEGESDSELDDIMTMSTTSGASDHGEDDNTGRAWVDRISARVSQIAAGGRSGERKKMSNQEREDMLKSYLHLVRHYYTKSEIETQMNDLVLGLVRAVKSGVNTTERTLALKALAATVLTNPTETVLDQHITSLKSACEEDDSEEVKTAAIHALTVTAMYGDGSTEAAEDMMQYMVEIIESDGHTIGAPDSAPVVVAALQSWGFMAAHLEDLSDQSEQAMEAFVEQLDSSDAYVQTSAGDNIALLFENAHDMEEATGEKVNFKYDPKRLAQQMREISKGSKSMSKRDRRHLKSDFNSIATGLERGKGPGYSTAGWATSNPHTGGAMVESSHGGDVNEFGYRQTIFVGKEKLTIDSWALSAKVDFVRIVLAGGFPLHLTKNETVREML</sequence>